<name>A0ABS5BM55_9BACT</name>
<keyword evidence="4" id="KW-1185">Reference proteome</keyword>
<feature type="compositionally biased region" description="Basic residues" evidence="2">
    <location>
        <begin position="155"/>
        <end position="165"/>
    </location>
</feature>
<dbReference type="SUPFAM" id="SSF51126">
    <property type="entry name" value="Pectin lyase-like"/>
    <property type="match status" value="1"/>
</dbReference>
<evidence type="ECO:0000313" key="4">
    <source>
        <dbReference type="Proteomes" id="UP000676565"/>
    </source>
</evidence>
<dbReference type="Proteomes" id="UP000676565">
    <property type="component" value="Unassembled WGS sequence"/>
</dbReference>
<dbReference type="InterPro" id="IPR011050">
    <property type="entry name" value="Pectin_lyase_fold/virulence"/>
</dbReference>
<dbReference type="EMBL" id="JAGKQQ010000001">
    <property type="protein sequence ID" value="MBP3954782.1"/>
    <property type="molecule type" value="Genomic_DNA"/>
</dbReference>
<organism evidence="3 4">
    <name type="scientific">Gemmata palustris</name>
    <dbReference type="NCBI Taxonomy" id="2822762"/>
    <lineage>
        <taxon>Bacteria</taxon>
        <taxon>Pseudomonadati</taxon>
        <taxon>Planctomycetota</taxon>
        <taxon>Planctomycetia</taxon>
        <taxon>Gemmatales</taxon>
        <taxon>Gemmataceae</taxon>
        <taxon>Gemmata</taxon>
    </lineage>
</organism>
<dbReference type="InterPro" id="IPR013425">
    <property type="entry name" value="Autotrns_rpt"/>
</dbReference>
<proteinExistence type="predicted"/>
<comment type="caution">
    <text evidence="3">The sequence shown here is derived from an EMBL/GenBank/DDBJ whole genome shotgun (WGS) entry which is preliminary data.</text>
</comment>
<feature type="region of interest" description="Disordered" evidence="2">
    <location>
        <begin position="145"/>
        <end position="165"/>
    </location>
</feature>
<sequence length="165" mass="17224">MNQFGEGPGVPAYNGRTLRQGTATVALGAGPHSSWVPSSSPSSPWPGTRGASWCWGRVRLLRRGPYDPATDTEFAGSLTGTGQVLYANLGTWTLSGVSTFDGSVYVNAGALRAGAAGALSPNAQVFLFDTTLDLNDFDQTVRGVADERAPGPSRAPRRCASVRHG</sequence>
<protein>
    <submittedName>
        <fullName evidence="3">Uncharacterized protein</fullName>
    </submittedName>
</protein>
<evidence type="ECO:0000256" key="2">
    <source>
        <dbReference type="SAM" id="MobiDB-lite"/>
    </source>
</evidence>
<reference evidence="3 4" key="1">
    <citation type="submission" date="2021-04" db="EMBL/GenBank/DDBJ databases">
        <authorList>
            <person name="Ivanova A."/>
        </authorList>
    </citation>
    <scope>NUCLEOTIDE SEQUENCE [LARGE SCALE GENOMIC DNA]</scope>
    <source>
        <strain evidence="3 4">G18</strain>
    </source>
</reference>
<evidence type="ECO:0000313" key="3">
    <source>
        <dbReference type="EMBL" id="MBP3954782.1"/>
    </source>
</evidence>
<accession>A0ABS5BM55</accession>
<dbReference type="RefSeq" id="WP_210652895.1">
    <property type="nucleotide sequence ID" value="NZ_JAGKQQ010000001.1"/>
</dbReference>
<keyword evidence="1" id="KW-0732">Signal</keyword>
<dbReference type="NCBIfam" id="TIGR02601">
    <property type="entry name" value="autotrns_rpt"/>
    <property type="match status" value="1"/>
</dbReference>
<evidence type="ECO:0000256" key="1">
    <source>
        <dbReference type="ARBA" id="ARBA00022729"/>
    </source>
</evidence>
<gene>
    <name evidence="3" type="ORF">J8F10_05735</name>
</gene>